<dbReference type="AlphaFoldDB" id="W6TCP8"/>
<comment type="caution">
    <text evidence="2">The sequence shown here is derived from an EMBL/GenBank/DDBJ whole genome shotgun (WGS) entry which is preliminary data.</text>
</comment>
<keyword evidence="1" id="KW-1133">Transmembrane helix</keyword>
<keyword evidence="1" id="KW-0812">Transmembrane</keyword>
<protein>
    <submittedName>
        <fullName evidence="2">Uncharacterized protein</fullName>
    </submittedName>
</protein>
<feature type="transmembrane region" description="Helical" evidence="1">
    <location>
        <begin position="73"/>
        <end position="94"/>
    </location>
</feature>
<evidence type="ECO:0000313" key="3">
    <source>
        <dbReference type="Proteomes" id="UP000019247"/>
    </source>
</evidence>
<gene>
    <name evidence="2" type="ORF">LFAB_05310</name>
</gene>
<evidence type="ECO:0000313" key="2">
    <source>
        <dbReference type="EMBL" id="ETY74765.1"/>
    </source>
</evidence>
<evidence type="ECO:0000256" key="1">
    <source>
        <dbReference type="SAM" id="Phobius"/>
    </source>
</evidence>
<organism evidence="2 3">
    <name type="scientific">Lactiplantibacillus fabifermentans T30PCM01</name>
    <dbReference type="NCBI Taxonomy" id="1400520"/>
    <lineage>
        <taxon>Bacteria</taxon>
        <taxon>Bacillati</taxon>
        <taxon>Bacillota</taxon>
        <taxon>Bacilli</taxon>
        <taxon>Lactobacillales</taxon>
        <taxon>Lactobacillaceae</taxon>
        <taxon>Lactiplantibacillus</taxon>
    </lineage>
</organism>
<dbReference type="Proteomes" id="UP000019247">
    <property type="component" value="Unassembled WGS sequence"/>
</dbReference>
<keyword evidence="1" id="KW-0472">Membrane</keyword>
<dbReference type="RefSeq" id="WP_033613706.1">
    <property type="nucleotide sequence ID" value="NZ_KK036478.1"/>
</dbReference>
<proteinExistence type="predicted"/>
<dbReference type="PATRIC" id="fig|1400520.3.peg.1038"/>
<feature type="transmembrane region" description="Helical" evidence="1">
    <location>
        <begin position="10"/>
        <end position="27"/>
    </location>
</feature>
<accession>W6TCP8</accession>
<dbReference type="STRING" id="1400520.LFAB_05310"/>
<name>W6TCP8_9LACO</name>
<sequence>MLQNLNKNRFWFWKAMETYGLGIYFIVKHNTFALVPPRPSLFDLFDAPPAIFLLAVVGTMPLIYSLGDVNIKFYKPAMAGALTFVWMFFMIAFIAHDYGIAKYISFESMYAFFVLASMVHEQTVRG</sequence>
<feature type="transmembrane region" description="Helical" evidence="1">
    <location>
        <begin position="47"/>
        <end position="66"/>
    </location>
</feature>
<dbReference type="HOGENOM" id="CLU_1978706_0_0_9"/>
<reference evidence="2 3" key="1">
    <citation type="journal article" date="2014" name="Genome Announc.">
        <title>Genome Sequence of Lactobacillus fabifermentans Strain T30PCM01, Isolated from Fermenting Grape Marc.</title>
        <authorList>
            <person name="Treu L."/>
            <person name="Vendramin V."/>
            <person name="Bovo B."/>
            <person name="Giacomini A."/>
            <person name="Corich V."/>
            <person name="Campanaro S."/>
        </authorList>
    </citation>
    <scope>NUCLEOTIDE SEQUENCE [LARGE SCALE GENOMIC DNA]</scope>
    <source>
        <strain evidence="2 3">T30PCM01</strain>
    </source>
</reference>
<dbReference type="eggNOG" id="ENOG5030A2N">
    <property type="taxonomic scope" value="Bacteria"/>
</dbReference>
<dbReference type="EMBL" id="AWWK01000025">
    <property type="protein sequence ID" value="ETY74765.1"/>
    <property type="molecule type" value="Genomic_DNA"/>
</dbReference>
<dbReference type="OrthoDB" id="2309195at2"/>